<dbReference type="EMBL" id="KV425911">
    <property type="protein sequence ID" value="KZV99280.1"/>
    <property type="molecule type" value="Genomic_DNA"/>
</dbReference>
<sequence>MQRNIAFHCERSTLGRLACTHSTWTSASEVALYESISTCLDPLERCTVELLRMLAQQPGKAALVRSSSMSFSRDVNMRYARTRFGRSPVRLPEIVSLYCDVLVRLMNLTTMFCDRNTFYDAVLRIIRSGVFSLKSLSIPDEATQGGFTALDEALIPHAGTLRSIGLLYSYRGPLPGNSFGCLAQFADQYSTFALSNYADPLVSSCLHLYPILDASSPMWDTDLYVQNVRHALCNRDDMKGPKIIVTCLERLHSVVPRLLRHLAASFPTVASLSPSTLTLSLNMEEPAPIAWDNELTEDEERELLGHVATSCGSVHFVTLPIRNEYRYDPDAEDGWSLEYDYYEEYCAMISISAFTTGL</sequence>
<dbReference type="AlphaFoldDB" id="A0A165MHM0"/>
<dbReference type="InParanoid" id="A0A165MHM0"/>
<proteinExistence type="predicted"/>
<reference evidence="1 2" key="1">
    <citation type="journal article" date="2016" name="Mol. Biol. Evol.">
        <title>Comparative Genomics of Early-Diverging Mushroom-Forming Fungi Provides Insights into the Origins of Lignocellulose Decay Capabilities.</title>
        <authorList>
            <person name="Nagy L.G."/>
            <person name="Riley R."/>
            <person name="Tritt A."/>
            <person name="Adam C."/>
            <person name="Daum C."/>
            <person name="Floudas D."/>
            <person name="Sun H."/>
            <person name="Yadav J.S."/>
            <person name="Pangilinan J."/>
            <person name="Larsson K.H."/>
            <person name="Matsuura K."/>
            <person name="Barry K."/>
            <person name="Labutti K."/>
            <person name="Kuo R."/>
            <person name="Ohm R.A."/>
            <person name="Bhattacharya S.S."/>
            <person name="Shirouzu T."/>
            <person name="Yoshinaga Y."/>
            <person name="Martin F.M."/>
            <person name="Grigoriev I.V."/>
            <person name="Hibbett D.S."/>
        </authorList>
    </citation>
    <scope>NUCLEOTIDE SEQUENCE [LARGE SCALE GENOMIC DNA]</scope>
    <source>
        <strain evidence="1 2">HHB12029</strain>
    </source>
</reference>
<keyword evidence="2" id="KW-1185">Reference proteome</keyword>
<dbReference type="Proteomes" id="UP000077266">
    <property type="component" value="Unassembled WGS sequence"/>
</dbReference>
<evidence type="ECO:0000313" key="2">
    <source>
        <dbReference type="Proteomes" id="UP000077266"/>
    </source>
</evidence>
<gene>
    <name evidence="1" type="ORF">EXIGLDRAFT_746236</name>
</gene>
<organism evidence="1 2">
    <name type="scientific">Exidia glandulosa HHB12029</name>
    <dbReference type="NCBI Taxonomy" id="1314781"/>
    <lineage>
        <taxon>Eukaryota</taxon>
        <taxon>Fungi</taxon>
        <taxon>Dikarya</taxon>
        <taxon>Basidiomycota</taxon>
        <taxon>Agaricomycotina</taxon>
        <taxon>Agaricomycetes</taxon>
        <taxon>Auriculariales</taxon>
        <taxon>Exidiaceae</taxon>
        <taxon>Exidia</taxon>
    </lineage>
</organism>
<name>A0A165MHM0_EXIGL</name>
<accession>A0A165MHM0</accession>
<evidence type="ECO:0000313" key="1">
    <source>
        <dbReference type="EMBL" id="KZV99280.1"/>
    </source>
</evidence>
<protein>
    <submittedName>
        <fullName evidence="1">Uncharacterized protein</fullName>
    </submittedName>
</protein>